<keyword evidence="9" id="KW-1185">Reference proteome</keyword>
<feature type="domain" description="RNA polymerase sigma-70 region 2" evidence="6">
    <location>
        <begin position="33"/>
        <end position="89"/>
    </location>
</feature>
<dbReference type="Gene3D" id="1.10.10.10">
    <property type="entry name" value="Winged helix-like DNA-binding domain superfamily/Winged helix DNA-binding domain"/>
    <property type="match status" value="1"/>
</dbReference>
<dbReference type="InterPro" id="IPR013324">
    <property type="entry name" value="RNA_pol_sigma_r3/r4-like"/>
</dbReference>
<dbReference type="Pfam" id="PF04542">
    <property type="entry name" value="Sigma70_r2"/>
    <property type="match status" value="1"/>
</dbReference>
<accession>A0A368VVZ8</accession>
<proteinExistence type="inferred from homology"/>
<dbReference type="InterPro" id="IPR039425">
    <property type="entry name" value="RNA_pol_sigma-70-like"/>
</dbReference>
<dbReference type="InterPro" id="IPR036388">
    <property type="entry name" value="WH-like_DNA-bd_sf"/>
</dbReference>
<sequence length="183" mass="20532">MVQHASTDDDGQSSAGKDGEFADFFAAQFASACRYAYTLCGNHVESEEIAQQAFVRLYSRWRRVRRTTAQAYLRKTVTRLFIDTRRGRRGREHTVADVPERSMEQDDSELERQGLRAALLRVPPRQRAVLVLRFVYDLPVDEVAAALGCSPGTVKSQTTHGLDTLRKAYGDLFTGSDIEEVAS</sequence>
<dbReference type="InterPro" id="IPR014325">
    <property type="entry name" value="RNA_pol_sigma-E_actinobac"/>
</dbReference>
<gene>
    <name evidence="8" type="ORF">DFQ14_102587</name>
</gene>
<dbReference type="Proteomes" id="UP000253495">
    <property type="component" value="Unassembled WGS sequence"/>
</dbReference>
<dbReference type="SUPFAM" id="SSF88659">
    <property type="entry name" value="Sigma3 and sigma4 domains of RNA polymerase sigma factors"/>
    <property type="match status" value="1"/>
</dbReference>
<evidence type="ECO:0000313" key="8">
    <source>
        <dbReference type="EMBL" id="RCW46284.1"/>
    </source>
</evidence>
<dbReference type="Pfam" id="PF08281">
    <property type="entry name" value="Sigma70_r4_2"/>
    <property type="match status" value="1"/>
</dbReference>
<evidence type="ECO:0000256" key="2">
    <source>
        <dbReference type="ARBA" id="ARBA00023015"/>
    </source>
</evidence>
<dbReference type="PANTHER" id="PTHR43133:SF50">
    <property type="entry name" value="ECF RNA POLYMERASE SIGMA FACTOR SIGM"/>
    <property type="match status" value="1"/>
</dbReference>
<evidence type="ECO:0000259" key="6">
    <source>
        <dbReference type="Pfam" id="PF04542"/>
    </source>
</evidence>
<protein>
    <submittedName>
        <fullName evidence="8">RNA polymerase sigma-70 factor (Sigma-E family)</fullName>
    </submittedName>
</protein>
<dbReference type="AlphaFoldDB" id="A0A368VVZ8"/>
<organism evidence="8 9">
    <name type="scientific">Halopolyspora algeriensis</name>
    <dbReference type="NCBI Taxonomy" id="1500506"/>
    <lineage>
        <taxon>Bacteria</taxon>
        <taxon>Bacillati</taxon>
        <taxon>Actinomycetota</taxon>
        <taxon>Actinomycetes</taxon>
        <taxon>Actinomycetes incertae sedis</taxon>
        <taxon>Halopolyspora</taxon>
    </lineage>
</organism>
<keyword evidence="3" id="KW-0731">Sigma factor</keyword>
<dbReference type="EMBL" id="QPJC01000002">
    <property type="protein sequence ID" value="RCW46284.1"/>
    <property type="molecule type" value="Genomic_DNA"/>
</dbReference>
<comment type="caution">
    <text evidence="8">The sequence shown here is derived from an EMBL/GenBank/DDBJ whole genome shotgun (WGS) entry which is preliminary data.</text>
</comment>
<reference evidence="8 9" key="1">
    <citation type="submission" date="2018-07" db="EMBL/GenBank/DDBJ databases">
        <title>Genomic Encyclopedia of Type Strains, Phase III (KMG-III): the genomes of soil and plant-associated and newly described type strains.</title>
        <authorList>
            <person name="Whitman W."/>
        </authorList>
    </citation>
    <scope>NUCLEOTIDE SEQUENCE [LARGE SCALE GENOMIC DNA]</scope>
    <source>
        <strain evidence="8 9">CECT 8575</strain>
    </source>
</reference>
<keyword evidence="4" id="KW-0238">DNA-binding</keyword>
<dbReference type="InterPro" id="IPR013249">
    <property type="entry name" value="RNA_pol_sigma70_r4_t2"/>
</dbReference>
<dbReference type="PANTHER" id="PTHR43133">
    <property type="entry name" value="RNA POLYMERASE ECF-TYPE SIGMA FACTO"/>
    <property type="match status" value="1"/>
</dbReference>
<evidence type="ECO:0000259" key="7">
    <source>
        <dbReference type="Pfam" id="PF08281"/>
    </source>
</evidence>
<feature type="domain" description="RNA polymerase sigma factor 70 region 4 type 2" evidence="7">
    <location>
        <begin position="114"/>
        <end position="163"/>
    </location>
</feature>
<dbReference type="InterPro" id="IPR013325">
    <property type="entry name" value="RNA_pol_sigma_r2"/>
</dbReference>
<dbReference type="GO" id="GO:0016987">
    <property type="term" value="F:sigma factor activity"/>
    <property type="evidence" value="ECO:0007669"/>
    <property type="project" value="UniProtKB-KW"/>
</dbReference>
<comment type="similarity">
    <text evidence="1">Belongs to the sigma-70 factor family. ECF subfamily.</text>
</comment>
<dbReference type="InterPro" id="IPR007627">
    <property type="entry name" value="RNA_pol_sigma70_r2"/>
</dbReference>
<dbReference type="NCBIfam" id="TIGR02983">
    <property type="entry name" value="SigE-fam_strep"/>
    <property type="match status" value="1"/>
</dbReference>
<evidence type="ECO:0000256" key="1">
    <source>
        <dbReference type="ARBA" id="ARBA00010641"/>
    </source>
</evidence>
<dbReference type="InterPro" id="IPR014284">
    <property type="entry name" value="RNA_pol_sigma-70_dom"/>
</dbReference>
<dbReference type="SUPFAM" id="SSF88946">
    <property type="entry name" value="Sigma2 domain of RNA polymerase sigma factors"/>
    <property type="match status" value="1"/>
</dbReference>
<evidence type="ECO:0000313" key="9">
    <source>
        <dbReference type="Proteomes" id="UP000253495"/>
    </source>
</evidence>
<dbReference type="CDD" id="cd06171">
    <property type="entry name" value="Sigma70_r4"/>
    <property type="match status" value="1"/>
</dbReference>
<dbReference type="Gene3D" id="1.10.1740.10">
    <property type="match status" value="1"/>
</dbReference>
<evidence type="ECO:0000256" key="5">
    <source>
        <dbReference type="ARBA" id="ARBA00023163"/>
    </source>
</evidence>
<dbReference type="GO" id="GO:0006352">
    <property type="term" value="P:DNA-templated transcription initiation"/>
    <property type="evidence" value="ECO:0007669"/>
    <property type="project" value="InterPro"/>
</dbReference>
<dbReference type="GO" id="GO:0003677">
    <property type="term" value="F:DNA binding"/>
    <property type="evidence" value="ECO:0007669"/>
    <property type="project" value="UniProtKB-KW"/>
</dbReference>
<evidence type="ECO:0000256" key="4">
    <source>
        <dbReference type="ARBA" id="ARBA00023125"/>
    </source>
</evidence>
<keyword evidence="5" id="KW-0804">Transcription</keyword>
<evidence type="ECO:0000256" key="3">
    <source>
        <dbReference type="ARBA" id="ARBA00023082"/>
    </source>
</evidence>
<name>A0A368VVZ8_9ACTN</name>
<dbReference type="NCBIfam" id="TIGR02937">
    <property type="entry name" value="sigma70-ECF"/>
    <property type="match status" value="1"/>
</dbReference>
<keyword evidence="2" id="KW-0805">Transcription regulation</keyword>